<dbReference type="GeneID" id="103515678"/>
<keyword evidence="3 7" id="KW-0645">Protease</keyword>
<evidence type="ECO:0000256" key="7">
    <source>
        <dbReference type="RuleBase" id="RU361156"/>
    </source>
</evidence>
<dbReference type="InterPro" id="IPR001563">
    <property type="entry name" value="Peptidase_S10"/>
</dbReference>
<dbReference type="InterPro" id="IPR033124">
    <property type="entry name" value="Ser_caboxypep_his_AS"/>
</dbReference>
<keyword evidence="4 7" id="KW-0732">Signal</keyword>
<dbReference type="Gene3D" id="3.40.50.1820">
    <property type="entry name" value="alpha/beta hydrolase"/>
    <property type="match status" value="1"/>
</dbReference>
<accession>A0A1S3DC23</accession>
<dbReference type="PRINTS" id="PR00724">
    <property type="entry name" value="CRBOXYPTASEC"/>
</dbReference>
<dbReference type="PROSITE" id="PS00560">
    <property type="entry name" value="CARBOXYPEPT_SER_HIS"/>
    <property type="match status" value="1"/>
</dbReference>
<dbReference type="FunFam" id="3.40.50.1820:FF:000096">
    <property type="entry name" value="Carboxypeptidase vitellogenic-like"/>
    <property type="match status" value="1"/>
</dbReference>
<keyword evidence="8" id="KW-1185">Reference proteome</keyword>
<dbReference type="AlphaFoldDB" id="A0A1S3DC23"/>
<feature type="signal peptide" evidence="7">
    <location>
        <begin position="1"/>
        <end position="18"/>
    </location>
</feature>
<evidence type="ECO:0000256" key="4">
    <source>
        <dbReference type="ARBA" id="ARBA00022729"/>
    </source>
</evidence>
<dbReference type="PaxDb" id="121845-A0A1S3DC23"/>
<proteinExistence type="inferred from homology"/>
<dbReference type="RefSeq" id="XP_008478839.1">
    <property type="nucleotide sequence ID" value="XM_008480617.2"/>
</dbReference>
<protein>
    <recommendedName>
        <fullName evidence="7">Carboxypeptidase</fullName>
        <ecNumber evidence="7">3.4.16.-</ecNumber>
    </recommendedName>
</protein>
<evidence type="ECO:0000313" key="8">
    <source>
        <dbReference type="Proteomes" id="UP000079169"/>
    </source>
</evidence>
<keyword evidence="5 7" id="KW-0378">Hydrolase</keyword>
<evidence type="ECO:0000256" key="3">
    <source>
        <dbReference type="ARBA" id="ARBA00022670"/>
    </source>
</evidence>
<dbReference type="Proteomes" id="UP000079169">
    <property type="component" value="Unplaced"/>
</dbReference>
<evidence type="ECO:0000256" key="1">
    <source>
        <dbReference type="ARBA" id="ARBA00009431"/>
    </source>
</evidence>
<dbReference type="PANTHER" id="PTHR11802">
    <property type="entry name" value="SERINE PROTEASE FAMILY S10 SERINE CARBOXYPEPTIDASE"/>
    <property type="match status" value="1"/>
</dbReference>
<sequence>MYIRGVFLVLLVVTCAQCSINKYPRIADLYQPQPGDNVSAPLILTDYIERGELVKAKNLSKVNLPGLNITSYSGFFRVNSTVDKNHSSALFFWFFPAQEKNASEAPVLVWLQGGPGASSMFGLFQEHGPLMLNKTKKNQTLPYLDTRKTHWTKNHNVIYIDNPVGTGFSFVEHNDLYSRNESHVGVNLYIGLVQFFKIFKEYQSNDFYVTGESYAGKYVPALAYTIHLNNPEQGSEKDKINLKGIAIGNGLCDPLNMMVYSSYLYQLGLVDDNGKKAIEEKEKQAMELILQWKWNEAYEAFDQIINGDFNKSTIFHTLTNFTNYFNYLVPVADNTSDVLMEELFKNTAFRQAVHLGNATFHSDDTVEKFLKSDVMSSVKIWIEILLNSTNPSYKVLFYNGQLDIIVAYPLTVNFLKTLDWTGKEAYKTAPRTAWYYQNDIAGYVKNVNKNFYEVLVRNAGHMVPKDQSEWAFDLITRFTHGSL</sequence>
<evidence type="ECO:0000313" key="9">
    <source>
        <dbReference type="RefSeq" id="XP_008478839.1"/>
    </source>
</evidence>
<dbReference type="SUPFAM" id="SSF53474">
    <property type="entry name" value="alpha/beta-Hydrolases"/>
    <property type="match status" value="1"/>
</dbReference>
<reference evidence="9" key="1">
    <citation type="submission" date="2025-08" db="UniProtKB">
        <authorList>
            <consortium name="RefSeq"/>
        </authorList>
    </citation>
    <scope>IDENTIFICATION</scope>
</reference>
<dbReference type="OMA" id="EMADQFV"/>
<evidence type="ECO:0000256" key="5">
    <source>
        <dbReference type="ARBA" id="ARBA00022801"/>
    </source>
</evidence>
<dbReference type="EC" id="3.4.16.-" evidence="7"/>
<comment type="similarity">
    <text evidence="1 7">Belongs to the peptidase S10 family.</text>
</comment>
<dbReference type="InterPro" id="IPR029058">
    <property type="entry name" value="AB_hydrolase_fold"/>
</dbReference>
<dbReference type="PANTHER" id="PTHR11802:SF472">
    <property type="entry name" value="SERINE CARBOXYPEPTIDASE CPVL-RELATED"/>
    <property type="match status" value="1"/>
</dbReference>
<dbReference type="Pfam" id="PF00450">
    <property type="entry name" value="Peptidase_S10"/>
    <property type="match status" value="1"/>
</dbReference>
<evidence type="ECO:0000256" key="6">
    <source>
        <dbReference type="ARBA" id="ARBA00023180"/>
    </source>
</evidence>
<keyword evidence="6" id="KW-0325">Glycoprotein</keyword>
<dbReference type="InterPro" id="IPR018202">
    <property type="entry name" value="Ser_caboxypep_ser_AS"/>
</dbReference>
<evidence type="ECO:0000256" key="2">
    <source>
        <dbReference type="ARBA" id="ARBA00022645"/>
    </source>
</evidence>
<name>A0A1S3DC23_DIACI</name>
<dbReference type="PROSITE" id="PS00131">
    <property type="entry name" value="CARBOXYPEPT_SER_SER"/>
    <property type="match status" value="1"/>
</dbReference>
<dbReference type="GO" id="GO:0004185">
    <property type="term" value="F:serine-type carboxypeptidase activity"/>
    <property type="evidence" value="ECO:0007669"/>
    <property type="project" value="UniProtKB-UniRule"/>
</dbReference>
<organism evidence="8 9">
    <name type="scientific">Diaphorina citri</name>
    <name type="common">Asian citrus psyllid</name>
    <dbReference type="NCBI Taxonomy" id="121845"/>
    <lineage>
        <taxon>Eukaryota</taxon>
        <taxon>Metazoa</taxon>
        <taxon>Ecdysozoa</taxon>
        <taxon>Arthropoda</taxon>
        <taxon>Hexapoda</taxon>
        <taxon>Insecta</taxon>
        <taxon>Pterygota</taxon>
        <taxon>Neoptera</taxon>
        <taxon>Paraneoptera</taxon>
        <taxon>Hemiptera</taxon>
        <taxon>Sternorrhyncha</taxon>
        <taxon>Psylloidea</taxon>
        <taxon>Psyllidae</taxon>
        <taxon>Diaphorininae</taxon>
        <taxon>Diaphorina</taxon>
    </lineage>
</organism>
<dbReference type="STRING" id="121845.A0A1S3DC23"/>
<gene>
    <name evidence="9" type="primary">LOC103515678</name>
</gene>
<dbReference type="GO" id="GO:0006508">
    <property type="term" value="P:proteolysis"/>
    <property type="evidence" value="ECO:0007669"/>
    <property type="project" value="UniProtKB-KW"/>
</dbReference>
<dbReference type="KEGG" id="dci:103515678"/>
<keyword evidence="2 7" id="KW-0121">Carboxypeptidase</keyword>
<feature type="chain" id="PRO_5010004812" description="Carboxypeptidase" evidence="7">
    <location>
        <begin position="19"/>
        <end position="483"/>
    </location>
</feature>